<sequence>MPLYWTELKENQIYGVDLIKETEEKVKVIRDCLKAASDRQKSYADLKRKEMEFQVGDKVFLKVSPWKKVLRFGRKGKLSPRFIGPYEIIEKVGSVAYRLALPPELEKIHDVFHVSMLCRYCSNPSHIISPTEIELRPDMTYEEEPIKILAREVKQLRNKSVALVKVLWQMHEVEETTWEPEETMRNQYPHLFTSKIFEDENP</sequence>
<dbReference type="Pfam" id="PF24626">
    <property type="entry name" value="SH3_Tf2-1"/>
    <property type="match status" value="1"/>
</dbReference>
<gene>
    <name evidence="2" type="ORF">PVK06_047666</name>
</gene>
<feature type="domain" description="Tf2-1-like SH3-like" evidence="1">
    <location>
        <begin position="56"/>
        <end position="120"/>
    </location>
</feature>
<accession>A0ABR0MDV7</accession>
<name>A0ABR0MDV7_GOSAR</name>
<dbReference type="InterPro" id="IPR056924">
    <property type="entry name" value="SH3_Tf2-1"/>
</dbReference>
<dbReference type="PANTHER" id="PTHR46148:SF44">
    <property type="entry name" value="GAG-POL POLYPROTEIN"/>
    <property type="match status" value="1"/>
</dbReference>
<dbReference type="InterPro" id="IPR016197">
    <property type="entry name" value="Chromo-like_dom_sf"/>
</dbReference>
<evidence type="ECO:0000313" key="3">
    <source>
        <dbReference type="Proteomes" id="UP001358586"/>
    </source>
</evidence>
<dbReference type="PANTHER" id="PTHR46148">
    <property type="entry name" value="CHROMO DOMAIN-CONTAINING PROTEIN"/>
    <property type="match status" value="1"/>
</dbReference>
<evidence type="ECO:0000259" key="1">
    <source>
        <dbReference type="Pfam" id="PF24626"/>
    </source>
</evidence>
<evidence type="ECO:0000313" key="2">
    <source>
        <dbReference type="EMBL" id="KAK5771462.1"/>
    </source>
</evidence>
<proteinExistence type="predicted"/>
<dbReference type="Proteomes" id="UP001358586">
    <property type="component" value="Chromosome 13"/>
</dbReference>
<reference evidence="2 3" key="1">
    <citation type="submission" date="2023-03" db="EMBL/GenBank/DDBJ databases">
        <title>WGS of Gossypium arboreum.</title>
        <authorList>
            <person name="Yu D."/>
        </authorList>
    </citation>
    <scope>NUCLEOTIDE SEQUENCE [LARGE SCALE GENOMIC DNA]</scope>
    <source>
        <tissue evidence="2">Leaf</tissue>
    </source>
</reference>
<dbReference type="SUPFAM" id="SSF54160">
    <property type="entry name" value="Chromo domain-like"/>
    <property type="match status" value="1"/>
</dbReference>
<keyword evidence="3" id="KW-1185">Reference proteome</keyword>
<dbReference type="EMBL" id="JARKNE010000013">
    <property type="protein sequence ID" value="KAK5771462.1"/>
    <property type="molecule type" value="Genomic_DNA"/>
</dbReference>
<organism evidence="2 3">
    <name type="scientific">Gossypium arboreum</name>
    <name type="common">Tree cotton</name>
    <name type="synonym">Gossypium nanking</name>
    <dbReference type="NCBI Taxonomy" id="29729"/>
    <lineage>
        <taxon>Eukaryota</taxon>
        <taxon>Viridiplantae</taxon>
        <taxon>Streptophyta</taxon>
        <taxon>Embryophyta</taxon>
        <taxon>Tracheophyta</taxon>
        <taxon>Spermatophyta</taxon>
        <taxon>Magnoliopsida</taxon>
        <taxon>eudicotyledons</taxon>
        <taxon>Gunneridae</taxon>
        <taxon>Pentapetalae</taxon>
        <taxon>rosids</taxon>
        <taxon>malvids</taxon>
        <taxon>Malvales</taxon>
        <taxon>Malvaceae</taxon>
        <taxon>Malvoideae</taxon>
        <taxon>Gossypium</taxon>
    </lineage>
</organism>
<protein>
    <recommendedName>
        <fullName evidence="1">Tf2-1-like SH3-like domain-containing protein</fullName>
    </recommendedName>
</protein>
<comment type="caution">
    <text evidence="2">The sequence shown here is derived from an EMBL/GenBank/DDBJ whole genome shotgun (WGS) entry which is preliminary data.</text>
</comment>